<feature type="domain" description="AB hydrolase-1" evidence="1">
    <location>
        <begin position="39"/>
        <end position="149"/>
    </location>
</feature>
<dbReference type="SUPFAM" id="SSF53474">
    <property type="entry name" value="alpha/beta-Hydrolases"/>
    <property type="match status" value="1"/>
</dbReference>
<dbReference type="InterPro" id="IPR029058">
    <property type="entry name" value="AB_hydrolase_fold"/>
</dbReference>
<dbReference type="Proteomes" id="UP001203665">
    <property type="component" value="Unassembled WGS sequence"/>
</dbReference>
<evidence type="ECO:0000313" key="2">
    <source>
        <dbReference type="EMBL" id="MCM2677411.1"/>
    </source>
</evidence>
<dbReference type="PIRSF" id="PIRSF000443">
    <property type="entry name" value="Homoser_Ac_trans"/>
    <property type="match status" value="1"/>
</dbReference>
<reference evidence="2" key="1">
    <citation type="submission" date="2022-06" db="EMBL/GenBank/DDBJ databases">
        <title>Alkalicoccobacillus porphyridii sp. nov., isolated from a marine red alga, Porphyridium purpureum and reclassification of Shouchella plakortidis and Shouchella gibsonii as Alkalicoccobacillus plakortidis comb. nov. and Alkalicoccobacillus gibsonii comb. nov.</title>
        <authorList>
            <person name="Kim K.H."/>
            <person name="Lee J.K."/>
            <person name="Han D.M."/>
            <person name="Baek J.H."/>
            <person name="Jeon C.O."/>
        </authorList>
    </citation>
    <scope>NUCLEOTIDE SEQUENCE</scope>
    <source>
        <strain evidence="2">DSM 19153</strain>
    </source>
</reference>
<dbReference type="InterPro" id="IPR000073">
    <property type="entry name" value="AB_hydrolase_1"/>
</dbReference>
<keyword evidence="2" id="KW-0378">Hydrolase</keyword>
<dbReference type="RefSeq" id="WP_251611188.1">
    <property type="nucleotide sequence ID" value="NZ_JAMQJY010000004.1"/>
</dbReference>
<dbReference type="InterPro" id="IPR008220">
    <property type="entry name" value="HAT_MetX-like"/>
</dbReference>
<dbReference type="NCBIfam" id="NF005757">
    <property type="entry name" value="PRK07581.1"/>
    <property type="match status" value="1"/>
</dbReference>
<accession>A0ABT0XNE2</accession>
<dbReference type="Gene3D" id="3.40.50.1820">
    <property type="entry name" value="alpha/beta hydrolase"/>
    <property type="match status" value="1"/>
</dbReference>
<dbReference type="Pfam" id="PF00561">
    <property type="entry name" value="Abhydrolase_1"/>
    <property type="match status" value="1"/>
</dbReference>
<dbReference type="GO" id="GO:0016787">
    <property type="term" value="F:hydrolase activity"/>
    <property type="evidence" value="ECO:0007669"/>
    <property type="project" value="UniProtKB-KW"/>
</dbReference>
<dbReference type="PANTHER" id="PTHR32268">
    <property type="entry name" value="HOMOSERINE O-ACETYLTRANSFERASE"/>
    <property type="match status" value="1"/>
</dbReference>
<evidence type="ECO:0000313" key="3">
    <source>
        <dbReference type="Proteomes" id="UP001203665"/>
    </source>
</evidence>
<gene>
    <name evidence="2" type="ORF">NDM98_19510</name>
</gene>
<proteinExistence type="predicted"/>
<evidence type="ECO:0000259" key="1">
    <source>
        <dbReference type="Pfam" id="PF00561"/>
    </source>
</evidence>
<keyword evidence="3" id="KW-1185">Reference proteome</keyword>
<organism evidence="2 3">
    <name type="scientific">Alkalicoccobacillus plakortidis</name>
    <dbReference type="NCBI Taxonomy" id="444060"/>
    <lineage>
        <taxon>Bacteria</taxon>
        <taxon>Bacillati</taxon>
        <taxon>Bacillota</taxon>
        <taxon>Bacilli</taxon>
        <taxon>Bacillales</taxon>
        <taxon>Bacillaceae</taxon>
        <taxon>Alkalicoccobacillus</taxon>
    </lineage>
</organism>
<dbReference type="PANTHER" id="PTHR32268:SF15">
    <property type="entry name" value="HOMOSERINE ACETYLTRANSFERASE FAMILY PROTEIN (AFU_ORTHOLOGUE AFUA_1G15350)"/>
    <property type="match status" value="1"/>
</dbReference>
<dbReference type="EMBL" id="JAMQJY010000004">
    <property type="protein sequence ID" value="MCM2677411.1"/>
    <property type="molecule type" value="Genomic_DNA"/>
</dbReference>
<protein>
    <submittedName>
        <fullName evidence="2">Alpha/beta fold hydrolase</fullName>
    </submittedName>
</protein>
<comment type="caution">
    <text evidence="2">The sequence shown here is derived from an EMBL/GenBank/DDBJ whole genome shotgun (WGS) entry which is preliminary data.</text>
</comment>
<sequence>MNYDIFNLGNVTLQSGERLPNAILAYKTYGKLNEHKNNVIIFPTALGDQHDQNEWLIGSGMALDPDKYFIIVPNLLGNGLSSSPSNTPAPYDMDNFPKVSIYDNVVLQHQLVTEKFGIKKISLVLGWSMGGLQSYQWGAIYPDMVERIAPFCGAAKTWSHNYVVLNGLKASLTASVPSDKLNQLTSENMRTVGSVYAGWGLSQAFFREELYRELGCESIEDFVGGILEDSFMKMNPHNFLTMLWTGQNADISDNPIYKGNFEEALSHIKAHAYVMPAKTDLFCTADDNEYEAKHIPNSAYLPIESIWGHFAGRGINDADNKFIDHNLKSLLALSANR</sequence>
<name>A0ABT0XNE2_9BACI</name>